<dbReference type="PROSITE" id="PS00061">
    <property type="entry name" value="ADH_SHORT"/>
    <property type="match status" value="1"/>
</dbReference>
<reference evidence="3 4" key="1">
    <citation type="submission" date="2019-07" db="EMBL/GenBank/DDBJ databases">
        <title>R&amp;d 2014.</title>
        <authorList>
            <person name="Klenk H.-P."/>
        </authorList>
    </citation>
    <scope>NUCLEOTIDE SEQUENCE [LARGE SCALE GENOMIC DNA]</scope>
    <source>
        <strain evidence="3 4">DSM 43868</strain>
    </source>
</reference>
<dbReference type="Gene3D" id="3.40.50.720">
    <property type="entry name" value="NAD(P)-binding Rossmann-like Domain"/>
    <property type="match status" value="1"/>
</dbReference>
<dbReference type="InterPro" id="IPR020904">
    <property type="entry name" value="Sc_DH/Rdtase_CS"/>
</dbReference>
<keyword evidence="4" id="KW-1185">Reference proteome</keyword>
<dbReference type="OrthoDB" id="9789398at2"/>
<dbReference type="EMBL" id="VLKE01000001">
    <property type="protein sequence ID" value="TWH65311.1"/>
    <property type="molecule type" value="Genomic_DNA"/>
</dbReference>
<dbReference type="PANTHER" id="PTHR42879">
    <property type="entry name" value="3-OXOACYL-(ACYL-CARRIER-PROTEIN) REDUCTASE"/>
    <property type="match status" value="1"/>
</dbReference>
<comment type="caution">
    <text evidence="3">The sequence shown here is derived from an EMBL/GenBank/DDBJ whole genome shotgun (WGS) entry which is preliminary data.</text>
</comment>
<dbReference type="SUPFAM" id="SSF51735">
    <property type="entry name" value="NAD(P)-binding Rossmann-fold domains"/>
    <property type="match status" value="1"/>
</dbReference>
<accession>A0A562I2P1</accession>
<keyword evidence="2" id="KW-0560">Oxidoreductase</keyword>
<dbReference type="GO" id="GO:0016491">
    <property type="term" value="F:oxidoreductase activity"/>
    <property type="evidence" value="ECO:0007669"/>
    <property type="project" value="UniProtKB-KW"/>
</dbReference>
<dbReference type="GO" id="GO:0032787">
    <property type="term" value="P:monocarboxylic acid metabolic process"/>
    <property type="evidence" value="ECO:0007669"/>
    <property type="project" value="UniProtKB-ARBA"/>
</dbReference>
<dbReference type="Proteomes" id="UP000319825">
    <property type="component" value="Unassembled WGS sequence"/>
</dbReference>
<proteinExistence type="inferred from homology"/>
<dbReference type="PRINTS" id="PR00080">
    <property type="entry name" value="SDRFAMILY"/>
</dbReference>
<dbReference type="InterPro" id="IPR036291">
    <property type="entry name" value="NAD(P)-bd_dom_sf"/>
</dbReference>
<evidence type="ECO:0000256" key="1">
    <source>
        <dbReference type="ARBA" id="ARBA00006484"/>
    </source>
</evidence>
<dbReference type="FunFam" id="3.40.50.720:FF:000173">
    <property type="entry name" value="3-oxoacyl-[acyl-carrier protein] reductase"/>
    <property type="match status" value="1"/>
</dbReference>
<dbReference type="RefSeq" id="WP_145772665.1">
    <property type="nucleotide sequence ID" value="NZ_BAAATQ010000384.1"/>
</dbReference>
<sequence>MTERSAIVTGAARGIGLAISRRLVADGFAVVMADVDGQALRDARSVLEGPRAGETVMVVGDLTREAAAASVVQQCQEAFGSVDVLVNNAGGGVILPTLEHTEETLQTTIDRNLWTTIRATLAVLPTMVDQHYGRIVNLGAESVRNGLYWHAVYNAAKGGVHGFTTGLAREFAEHGITVNAVAPSAVMTEAVAALTDPTALELIQRMIDLIPVGRAATVEEVASVVAYLASDEASFVTGQVVSVNGGSSML</sequence>
<gene>
    <name evidence="3" type="ORF">JD77_00247</name>
</gene>
<dbReference type="InterPro" id="IPR050259">
    <property type="entry name" value="SDR"/>
</dbReference>
<evidence type="ECO:0000256" key="2">
    <source>
        <dbReference type="ARBA" id="ARBA00023002"/>
    </source>
</evidence>
<evidence type="ECO:0000313" key="3">
    <source>
        <dbReference type="EMBL" id="TWH65311.1"/>
    </source>
</evidence>
<comment type="similarity">
    <text evidence="1">Belongs to the short-chain dehydrogenases/reductases (SDR) family.</text>
</comment>
<organism evidence="3 4">
    <name type="scientific">Micromonospora olivasterospora</name>
    <dbReference type="NCBI Taxonomy" id="1880"/>
    <lineage>
        <taxon>Bacteria</taxon>
        <taxon>Bacillati</taxon>
        <taxon>Actinomycetota</taxon>
        <taxon>Actinomycetes</taxon>
        <taxon>Micromonosporales</taxon>
        <taxon>Micromonosporaceae</taxon>
        <taxon>Micromonospora</taxon>
    </lineage>
</organism>
<dbReference type="AlphaFoldDB" id="A0A562I2P1"/>
<dbReference type="InterPro" id="IPR002347">
    <property type="entry name" value="SDR_fam"/>
</dbReference>
<name>A0A562I2P1_MICOL</name>
<dbReference type="PRINTS" id="PR00081">
    <property type="entry name" value="GDHRDH"/>
</dbReference>
<dbReference type="Pfam" id="PF13561">
    <property type="entry name" value="adh_short_C2"/>
    <property type="match status" value="1"/>
</dbReference>
<protein>
    <submittedName>
        <fullName evidence="3">2,3-dihydroxy-2,3-dihydro-p-cumate dehydrogenase</fullName>
    </submittedName>
</protein>
<evidence type="ECO:0000313" key="4">
    <source>
        <dbReference type="Proteomes" id="UP000319825"/>
    </source>
</evidence>